<proteinExistence type="predicted"/>
<evidence type="ECO:0000256" key="1">
    <source>
        <dbReference type="SAM" id="Coils"/>
    </source>
</evidence>
<feature type="signal peptide" evidence="3">
    <location>
        <begin position="1"/>
        <end position="15"/>
    </location>
</feature>
<accession>A0ABD0KUS7</accession>
<organism evidence="4 5">
    <name type="scientific">Batillaria attramentaria</name>
    <dbReference type="NCBI Taxonomy" id="370345"/>
    <lineage>
        <taxon>Eukaryota</taxon>
        <taxon>Metazoa</taxon>
        <taxon>Spiralia</taxon>
        <taxon>Lophotrochozoa</taxon>
        <taxon>Mollusca</taxon>
        <taxon>Gastropoda</taxon>
        <taxon>Caenogastropoda</taxon>
        <taxon>Sorbeoconcha</taxon>
        <taxon>Cerithioidea</taxon>
        <taxon>Batillariidae</taxon>
        <taxon>Batillaria</taxon>
    </lineage>
</organism>
<gene>
    <name evidence="4" type="ORF">BaRGS_00017824</name>
</gene>
<feature type="compositionally biased region" description="Basic and acidic residues" evidence="2">
    <location>
        <begin position="145"/>
        <end position="161"/>
    </location>
</feature>
<feature type="region of interest" description="Disordered" evidence="2">
    <location>
        <begin position="18"/>
        <end position="42"/>
    </location>
</feature>
<feature type="chain" id="PRO_5044788132" evidence="3">
    <location>
        <begin position="16"/>
        <end position="421"/>
    </location>
</feature>
<feature type="compositionally biased region" description="Basic and acidic residues" evidence="2">
    <location>
        <begin position="71"/>
        <end position="83"/>
    </location>
</feature>
<sequence length="421" mass="50013">MKTVLLLALLPLALGWPSGGGDWGNPWGRKDNPDKQDKGDDDSWMEAMWKKFMEESGGKLEFEGTISMQSDDDKDKDWGDKQQMKGWGGWGKRDDDKDWGDKQMMKGWGGWGKRDDDKDWGDKQMMTGWGKRDDDKDWGDKQMMRGWGKRDDDKDWGDKQQMRGWGGWGKRDDDKRGGDDMMKMFGEFKEWARAKRWKQEMWEEKKKEMMADKFEEWKKFQMMQHMKEWKEEMEEEKREKEMEALRHKHMMVQKMANITEQFQHQKLKLVHDVTSQFLEFCKFFTETFGQMSRDDDWSMGVKDVWGEDDDRWGNDMKDMGGRMNSSMGNSTTPGNGTRGNNSTGGNMGGDSTEDYEQWAERQKMEMKAQKFYRMNQKERSMELFHGMVKALCQRAGEYVDHVKKFESFYVKYVADWERSHN</sequence>
<dbReference type="Proteomes" id="UP001519460">
    <property type="component" value="Unassembled WGS sequence"/>
</dbReference>
<dbReference type="AlphaFoldDB" id="A0ABD0KUS7"/>
<protein>
    <submittedName>
        <fullName evidence="4">Uncharacterized protein</fullName>
    </submittedName>
</protein>
<evidence type="ECO:0000256" key="2">
    <source>
        <dbReference type="SAM" id="MobiDB-lite"/>
    </source>
</evidence>
<dbReference type="EMBL" id="JACVVK020000121">
    <property type="protein sequence ID" value="KAK7490952.1"/>
    <property type="molecule type" value="Genomic_DNA"/>
</dbReference>
<comment type="caution">
    <text evidence="4">The sequence shown here is derived from an EMBL/GenBank/DDBJ whole genome shotgun (WGS) entry which is preliminary data.</text>
</comment>
<keyword evidence="1" id="KW-0175">Coiled coil</keyword>
<evidence type="ECO:0000256" key="3">
    <source>
        <dbReference type="SAM" id="SignalP"/>
    </source>
</evidence>
<feature type="compositionally biased region" description="Low complexity" evidence="2">
    <location>
        <begin position="328"/>
        <end position="344"/>
    </location>
</feature>
<feature type="compositionally biased region" description="Basic and acidic residues" evidence="2">
    <location>
        <begin position="28"/>
        <end position="38"/>
    </location>
</feature>
<name>A0ABD0KUS7_9CAEN</name>
<feature type="compositionally biased region" description="Basic and acidic residues" evidence="2">
    <location>
        <begin position="91"/>
        <end position="101"/>
    </location>
</feature>
<feature type="region of interest" description="Disordered" evidence="2">
    <location>
        <begin position="321"/>
        <end position="352"/>
    </location>
</feature>
<reference evidence="4 5" key="1">
    <citation type="journal article" date="2023" name="Sci. Data">
        <title>Genome assembly of the Korean intertidal mud-creeper Batillaria attramentaria.</title>
        <authorList>
            <person name="Patra A.K."/>
            <person name="Ho P.T."/>
            <person name="Jun S."/>
            <person name="Lee S.J."/>
            <person name="Kim Y."/>
            <person name="Won Y.J."/>
        </authorList>
    </citation>
    <scope>NUCLEOTIDE SEQUENCE [LARGE SCALE GENOMIC DNA]</scope>
    <source>
        <strain evidence="4">Wonlab-2016</strain>
    </source>
</reference>
<keyword evidence="3" id="KW-0732">Signal</keyword>
<evidence type="ECO:0000313" key="5">
    <source>
        <dbReference type="Proteomes" id="UP001519460"/>
    </source>
</evidence>
<evidence type="ECO:0000313" key="4">
    <source>
        <dbReference type="EMBL" id="KAK7490952.1"/>
    </source>
</evidence>
<feature type="coiled-coil region" evidence="1">
    <location>
        <begin position="219"/>
        <end position="250"/>
    </location>
</feature>
<keyword evidence="5" id="KW-1185">Reference proteome</keyword>
<feature type="region of interest" description="Disordered" evidence="2">
    <location>
        <begin position="145"/>
        <end position="176"/>
    </location>
</feature>
<feature type="region of interest" description="Disordered" evidence="2">
    <location>
        <begin position="60"/>
        <end position="101"/>
    </location>
</feature>